<dbReference type="AlphaFoldDB" id="A0A9P5V5U6"/>
<comment type="caution">
    <text evidence="7">The sequence shown here is derived from an EMBL/GenBank/DDBJ whole genome shotgun (WGS) entry which is preliminary data.</text>
</comment>
<dbReference type="GO" id="GO:0015165">
    <property type="term" value="F:pyrimidine nucleotide-sugar transmembrane transporter activity"/>
    <property type="evidence" value="ECO:0007669"/>
    <property type="project" value="InterPro"/>
</dbReference>
<reference evidence="7" key="1">
    <citation type="journal article" date="2020" name="Fungal Divers.">
        <title>Resolving the Mortierellaceae phylogeny through synthesis of multi-gene phylogenetics and phylogenomics.</title>
        <authorList>
            <person name="Vandepol N."/>
            <person name="Liber J."/>
            <person name="Desiro A."/>
            <person name="Na H."/>
            <person name="Kennedy M."/>
            <person name="Barry K."/>
            <person name="Grigoriev I.V."/>
            <person name="Miller A.N."/>
            <person name="O'Donnell K."/>
            <person name="Stajich J.E."/>
            <person name="Bonito G."/>
        </authorList>
    </citation>
    <scope>NUCLEOTIDE SEQUENCE</scope>
    <source>
        <strain evidence="7">NRRL 6426</strain>
    </source>
</reference>
<evidence type="ECO:0000256" key="1">
    <source>
        <dbReference type="ARBA" id="ARBA00004141"/>
    </source>
</evidence>
<dbReference type="InterPro" id="IPR037185">
    <property type="entry name" value="EmrE-like"/>
</dbReference>
<feature type="transmembrane region" description="Helical" evidence="6">
    <location>
        <begin position="15"/>
        <end position="35"/>
    </location>
</feature>
<evidence type="ECO:0000313" key="7">
    <source>
        <dbReference type="EMBL" id="KAF9136789.1"/>
    </source>
</evidence>
<dbReference type="Pfam" id="PF04142">
    <property type="entry name" value="Nuc_sug_transp"/>
    <property type="match status" value="1"/>
</dbReference>
<organism evidence="7 8">
    <name type="scientific">Linnemannia schmuckeri</name>
    <dbReference type="NCBI Taxonomy" id="64567"/>
    <lineage>
        <taxon>Eukaryota</taxon>
        <taxon>Fungi</taxon>
        <taxon>Fungi incertae sedis</taxon>
        <taxon>Mucoromycota</taxon>
        <taxon>Mortierellomycotina</taxon>
        <taxon>Mortierellomycetes</taxon>
        <taxon>Mortierellales</taxon>
        <taxon>Mortierellaceae</taxon>
        <taxon>Linnemannia</taxon>
    </lineage>
</organism>
<accession>A0A9P5V5U6</accession>
<feature type="transmembrane region" description="Helical" evidence="6">
    <location>
        <begin position="144"/>
        <end position="161"/>
    </location>
</feature>
<evidence type="ECO:0008006" key="9">
    <source>
        <dbReference type="Google" id="ProtNLM"/>
    </source>
</evidence>
<feature type="compositionally biased region" description="Polar residues" evidence="5">
    <location>
        <begin position="384"/>
        <end position="399"/>
    </location>
</feature>
<dbReference type="OrthoDB" id="408493at2759"/>
<feature type="transmembrane region" description="Helical" evidence="6">
    <location>
        <begin position="120"/>
        <end position="137"/>
    </location>
</feature>
<keyword evidence="4 6" id="KW-0472">Membrane</keyword>
<proteinExistence type="predicted"/>
<feature type="transmembrane region" description="Helical" evidence="6">
    <location>
        <begin position="214"/>
        <end position="235"/>
    </location>
</feature>
<sequence length="409" mass="43692">MSSIVPSIGGIPLKYISLIVLAVQNSCLIIVMALAQGPGRKVFYSSTAVFINEIVKLIVCTIMTIRETIKDTGRFYPQDFLNDVFGGDAWKLAVPAMLYAIQNNLQYVASHALDPSTFQVTYQLKILTTALFSVILLNRSLPILKWASLVMLTAGIALVSLEESNHRNGYAVKPDPIDPTSSASALGDLLDAQKGGAAAASVAEATPSNDRPEFVVGLMAVLIACILSGLAGVYFEKILKNTQGSIWLRNIQLSFFSLPFSLLAVYLKDGEGVTEQGFFAGYDMLVITAIACQSAGGLIVAVVVKYADNILKGFATSISIVISAIASVALFGSQIGTIFIFGTVLVLGATYMYSLPDKPVVKYVDLGSQLDTFHAEEGRMGSPRQGSNDTLSTPKSPSAPSVRLDRIRG</sequence>
<feature type="transmembrane region" description="Helical" evidence="6">
    <location>
        <begin position="335"/>
        <end position="353"/>
    </location>
</feature>
<feature type="transmembrane region" description="Helical" evidence="6">
    <location>
        <begin position="42"/>
        <end position="65"/>
    </location>
</feature>
<feature type="transmembrane region" description="Helical" evidence="6">
    <location>
        <begin position="279"/>
        <end position="303"/>
    </location>
</feature>
<evidence type="ECO:0000256" key="5">
    <source>
        <dbReference type="SAM" id="MobiDB-lite"/>
    </source>
</evidence>
<dbReference type="NCBIfam" id="TIGR00803">
    <property type="entry name" value="nst"/>
    <property type="match status" value="2"/>
</dbReference>
<keyword evidence="8" id="KW-1185">Reference proteome</keyword>
<name>A0A9P5V5U6_9FUNG</name>
<comment type="subcellular location">
    <subcellularLocation>
        <location evidence="1">Membrane</location>
        <topology evidence="1">Multi-pass membrane protein</topology>
    </subcellularLocation>
</comment>
<dbReference type="EMBL" id="JAAAUQ010001629">
    <property type="protein sequence ID" value="KAF9136789.1"/>
    <property type="molecule type" value="Genomic_DNA"/>
</dbReference>
<dbReference type="PIRSF" id="PIRSF005799">
    <property type="entry name" value="UDP-gal_transpt"/>
    <property type="match status" value="1"/>
</dbReference>
<dbReference type="SUPFAM" id="SSF103481">
    <property type="entry name" value="Multidrug resistance efflux transporter EmrE"/>
    <property type="match status" value="1"/>
</dbReference>
<dbReference type="Proteomes" id="UP000748756">
    <property type="component" value="Unassembled WGS sequence"/>
</dbReference>
<dbReference type="PANTHER" id="PTHR10231">
    <property type="entry name" value="NUCLEOTIDE-SUGAR TRANSMEMBRANE TRANSPORTER"/>
    <property type="match status" value="1"/>
</dbReference>
<feature type="transmembrane region" description="Helical" evidence="6">
    <location>
        <begin position="310"/>
        <end position="329"/>
    </location>
</feature>
<evidence type="ECO:0000256" key="4">
    <source>
        <dbReference type="ARBA" id="ARBA00023136"/>
    </source>
</evidence>
<dbReference type="GO" id="GO:0000139">
    <property type="term" value="C:Golgi membrane"/>
    <property type="evidence" value="ECO:0007669"/>
    <property type="project" value="InterPro"/>
</dbReference>
<keyword evidence="2 6" id="KW-0812">Transmembrane</keyword>
<feature type="transmembrane region" description="Helical" evidence="6">
    <location>
        <begin position="247"/>
        <end position="267"/>
    </location>
</feature>
<keyword evidence="3 6" id="KW-1133">Transmembrane helix</keyword>
<evidence type="ECO:0000256" key="6">
    <source>
        <dbReference type="SAM" id="Phobius"/>
    </source>
</evidence>
<evidence type="ECO:0000313" key="8">
    <source>
        <dbReference type="Proteomes" id="UP000748756"/>
    </source>
</evidence>
<gene>
    <name evidence="7" type="ORF">BG015_002996</name>
</gene>
<protein>
    <recommendedName>
        <fullName evidence="9">Nucleotide-sugar transporter</fullName>
    </recommendedName>
</protein>
<dbReference type="InterPro" id="IPR007271">
    <property type="entry name" value="Nuc_sug_transpt"/>
</dbReference>
<evidence type="ECO:0000256" key="2">
    <source>
        <dbReference type="ARBA" id="ARBA00022692"/>
    </source>
</evidence>
<evidence type="ECO:0000256" key="3">
    <source>
        <dbReference type="ARBA" id="ARBA00022989"/>
    </source>
</evidence>
<feature type="region of interest" description="Disordered" evidence="5">
    <location>
        <begin position="377"/>
        <end position="409"/>
    </location>
</feature>